<reference evidence="2" key="1">
    <citation type="submission" date="2018-11" db="EMBL/GenBank/DDBJ databases">
        <title>Proposal to divide the Flavobacteriaceae and reorganize its genera based on Amino Acid Identity values calculated from whole genome sequences.</title>
        <authorList>
            <person name="Nicholson A.C."/>
            <person name="Gulvik C.A."/>
            <person name="Whitney A.M."/>
            <person name="Humrighouse B.W."/>
            <person name="Bell M."/>
            <person name="Holmes B."/>
            <person name="Steigerwalt A.G."/>
            <person name="Villarma A."/>
            <person name="Sheth M."/>
            <person name="Batra D."/>
            <person name="Pryor J."/>
            <person name="Bernardet J.-F."/>
            <person name="Hugo C."/>
            <person name="Kampfer P."/>
            <person name="Newman J."/>
            <person name="McQuiston J.R."/>
        </authorList>
    </citation>
    <scope>NUCLEOTIDE SEQUENCE [LARGE SCALE GENOMIC DNA]</scope>
    <source>
        <strain evidence="2">G0229</strain>
    </source>
</reference>
<gene>
    <name evidence="1" type="ORF">EG339_02965</name>
</gene>
<proteinExistence type="predicted"/>
<dbReference type="Proteomes" id="UP000271193">
    <property type="component" value="Chromosome"/>
</dbReference>
<accession>A0A3G6TBK8</accession>
<keyword evidence="2" id="KW-1185">Reference proteome</keyword>
<sequence>MKQLIACLLVTSISLSSVNCSNGKDEDIEVKNDFTNSEFIKSQMVGKWNYWGHLSPSTNSWWYSGDVYKWYFVFKEDGTYECKNLSSDLQKGTYWITPATAEYNAILYLNYKDGTKDRTRKIILKKLESKSAIIYESSFDERYDKE</sequence>
<evidence type="ECO:0000313" key="2">
    <source>
        <dbReference type="Proteomes" id="UP000271193"/>
    </source>
</evidence>
<evidence type="ECO:0008006" key="3">
    <source>
        <dbReference type="Google" id="ProtNLM"/>
    </source>
</evidence>
<evidence type="ECO:0000313" key="1">
    <source>
        <dbReference type="EMBL" id="AZB23654.1"/>
    </source>
</evidence>
<dbReference type="KEGG" id="cben:EG339_02965"/>
<dbReference type="AlphaFoldDB" id="A0A3G6TBK8"/>
<name>A0A3G6TBK8_9FLAO</name>
<dbReference type="GeneID" id="99063761"/>
<organism evidence="1 2">
    <name type="scientific">Chryseobacterium bernardetii</name>
    <dbReference type="NCBI Taxonomy" id="1241978"/>
    <lineage>
        <taxon>Bacteria</taxon>
        <taxon>Pseudomonadati</taxon>
        <taxon>Bacteroidota</taxon>
        <taxon>Flavobacteriia</taxon>
        <taxon>Flavobacteriales</taxon>
        <taxon>Weeksellaceae</taxon>
        <taxon>Chryseobacterium group</taxon>
        <taxon>Chryseobacterium</taxon>
    </lineage>
</organism>
<protein>
    <recommendedName>
        <fullName evidence="3">Lipocalin-like domain-containing protein</fullName>
    </recommendedName>
</protein>
<dbReference type="EMBL" id="CP033932">
    <property type="protein sequence ID" value="AZB23654.1"/>
    <property type="molecule type" value="Genomic_DNA"/>
</dbReference>
<dbReference type="RefSeq" id="WP_123868790.1">
    <property type="nucleotide sequence ID" value="NZ_CP033932.1"/>
</dbReference>